<evidence type="ECO:0000256" key="4">
    <source>
        <dbReference type="ARBA" id="ARBA00023002"/>
    </source>
</evidence>
<accession>A0A0W8E2V4</accession>
<evidence type="ECO:0000256" key="1">
    <source>
        <dbReference type="ARBA" id="ARBA00001974"/>
    </source>
</evidence>
<evidence type="ECO:0000256" key="3">
    <source>
        <dbReference type="ARBA" id="ARBA00022827"/>
    </source>
</evidence>
<dbReference type="Gene3D" id="3.90.700.10">
    <property type="entry name" value="Succinate dehydrogenase/fumarate reductase flavoprotein, catalytic domain"/>
    <property type="match status" value="1"/>
</dbReference>
<dbReference type="PANTHER" id="PTHR43400">
    <property type="entry name" value="FUMARATE REDUCTASE"/>
    <property type="match status" value="1"/>
</dbReference>
<dbReference type="InterPro" id="IPR027477">
    <property type="entry name" value="Succ_DH/fumarate_Rdtase_cat_sf"/>
</dbReference>
<keyword evidence="2" id="KW-0285">Flavoprotein</keyword>
<organism evidence="6">
    <name type="scientific">hydrocarbon metagenome</name>
    <dbReference type="NCBI Taxonomy" id="938273"/>
    <lineage>
        <taxon>unclassified sequences</taxon>
        <taxon>metagenomes</taxon>
        <taxon>ecological metagenomes</taxon>
    </lineage>
</organism>
<comment type="cofactor">
    <cofactor evidence="1">
        <name>FAD</name>
        <dbReference type="ChEBI" id="CHEBI:57692"/>
    </cofactor>
</comment>
<dbReference type="InterPro" id="IPR003953">
    <property type="entry name" value="FAD-dep_OxRdtase_2_FAD-bd"/>
</dbReference>
<protein>
    <submittedName>
        <fullName evidence="6">Fumarate reductase flavoprotein subunit</fullName>
    </submittedName>
</protein>
<keyword evidence="3" id="KW-0274">FAD</keyword>
<name>A0A0W8E2V4_9ZZZZ</name>
<feature type="domain" description="FAD-dependent oxidoreductase 2 FAD-binding" evidence="5">
    <location>
        <begin position="47"/>
        <end position="483"/>
    </location>
</feature>
<dbReference type="PANTHER" id="PTHR43400:SF10">
    <property type="entry name" value="3-OXOSTEROID 1-DEHYDROGENASE"/>
    <property type="match status" value="1"/>
</dbReference>
<comment type="caution">
    <text evidence="6">The sequence shown here is derived from an EMBL/GenBank/DDBJ whole genome shotgun (WGS) entry which is preliminary data.</text>
</comment>
<reference evidence="6" key="1">
    <citation type="journal article" date="2015" name="Proc. Natl. Acad. Sci. U.S.A.">
        <title>Networks of energetic and metabolic interactions define dynamics in microbial communities.</title>
        <authorList>
            <person name="Embree M."/>
            <person name="Liu J.K."/>
            <person name="Al-Bassam M.M."/>
            <person name="Zengler K."/>
        </authorList>
    </citation>
    <scope>NUCLEOTIDE SEQUENCE</scope>
</reference>
<dbReference type="AlphaFoldDB" id="A0A0W8E2V4"/>
<evidence type="ECO:0000259" key="5">
    <source>
        <dbReference type="Pfam" id="PF00890"/>
    </source>
</evidence>
<sequence>MQRVGKKLACLLVFIMLFTVIGCGGGGSESGDKSSDKPADVVTKDADVVVIGAGTSGMTAAIEAASEGAKVILLEKQGKVGGSSRFAEGVFGAESPLQKELGITISKKETLRKEMEFHNYRVSGPQWKALIDASGNNIQWLLDMGVKFAMVSSPGAGEKTWHVYDGFGDALFDEYLLPKAEELGVELMVNTPGKELIMEDGRVVGVKATTADNKELVINTKAAIIATGGFSDDPELVAELTTDDMTQVVNGGTPGHTGDGIKMARAVGAASNGWAIFSKIGLTLEKYSVHSHINSAAAMEPSLWVNKFGERYVNEDVIFHYTRAANAVGTQPTTYSVIDSNLLNKMVNEGCYNGFGAYVLPGTKLVDLPAELEKALERKDVNVFKADTLEELADKLGVDKDTFLATIDRYNEFCANGEDMDYSKESKYLNEVKTGPFYAFHIKVLNLNSMGGIRVNIKNEVLDEEYQPIKGLYAAGMDCDGYTGDTYGLTIPGSCQGIALFTGRNSAVHAVEYTKTI</sequence>
<dbReference type="SUPFAM" id="SSF56425">
    <property type="entry name" value="Succinate dehydrogenase/fumarate reductase flavoprotein, catalytic domain"/>
    <property type="match status" value="1"/>
</dbReference>
<evidence type="ECO:0000256" key="2">
    <source>
        <dbReference type="ARBA" id="ARBA00022630"/>
    </source>
</evidence>
<evidence type="ECO:0000313" key="6">
    <source>
        <dbReference type="EMBL" id="KUG02809.1"/>
    </source>
</evidence>
<dbReference type="InterPro" id="IPR050315">
    <property type="entry name" value="FAD-oxidoreductase_2"/>
</dbReference>
<dbReference type="PROSITE" id="PS51257">
    <property type="entry name" value="PROKAR_LIPOPROTEIN"/>
    <property type="match status" value="1"/>
</dbReference>
<dbReference type="Gene3D" id="3.50.50.60">
    <property type="entry name" value="FAD/NAD(P)-binding domain"/>
    <property type="match status" value="1"/>
</dbReference>
<dbReference type="EMBL" id="LNQE01001908">
    <property type="protein sequence ID" value="KUG02809.1"/>
    <property type="molecule type" value="Genomic_DNA"/>
</dbReference>
<dbReference type="InterPro" id="IPR036188">
    <property type="entry name" value="FAD/NAD-bd_sf"/>
</dbReference>
<dbReference type="Pfam" id="PF00890">
    <property type="entry name" value="FAD_binding_2"/>
    <property type="match status" value="1"/>
</dbReference>
<dbReference type="GO" id="GO:0016491">
    <property type="term" value="F:oxidoreductase activity"/>
    <property type="evidence" value="ECO:0007669"/>
    <property type="project" value="UniProtKB-KW"/>
</dbReference>
<dbReference type="SUPFAM" id="SSF51905">
    <property type="entry name" value="FAD/NAD(P)-binding domain"/>
    <property type="match status" value="1"/>
</dbReference>
<gene>
    <name evidence="6" type="ORF">ASZ90_019803</name>
</gene>
<keyword evidence="4" id="KW-0560">Oxidoreductase</keyword>
<proteinExistence type="predicted"/>
<dbReference type="GO" id="GO:0008202">
    <property type="term" value="P:steroid metabolic process"/>
    <property type="evidence" value="ECO:0007669"/>
    <property type="project" value="UniProtKB-ARBA"/>
</dbReference>